<dbReference type="AlphaFoldDB" id="A0A0K3A3F5"/>
<feature type="compositionally biased region" description="Low complexity" evidence="1">
    <location>
        <begin position="128"/>
        <end position="140"/>
    </location>
</feature>
<dbReference type="InterPro" id="IPR014710">
    <property type="entry name" value="RmlC-like_jellyroll"/>
</dbReference>
<feature type="region of interest" description="Disordered" evidence="1">
    <location>
        <begin position="116"/>
        <end position="223"/>
    </location>
</feature>
<dbReference type="EMBL" id="CXOI01000050">
    <property type="protein sequence ID" value="CTP90070.1"/>
    <property type="molecule type" value="Genomic_DNA"/>
</dbReference>
<evidence type="ECO:0000313" key="3">
    <source>
        <dbReference type="Proteomes" id="UP000046187"/>
    </source>
</evidence>
<feature type="compositionally biased region" description="Basic and acidic residues" evidence="1">
    <location>
        <begin position="141"/>
        <end position="154"/>
    </location>
</feature>
<protein>
    <submittedName>
        <fullName evidence="2">Uncharacterized protein</fullName>
    </submittedName>
</protein>
<dbReference type="Proteomes" id="UP000046187">
    <property type="component" value="Unassembled WGS sequence"/>
</dbReference>
<feature type="region of interest" description="Disordered" evidence="1">
    <location>
        <begin position="255"/>
        <end position="281"/>
    </location>
</feature>
<reference evidence="3" key="1">
    <citation type="submission" date="2015-07" db="EMBL/GenBank/DDBJ databases">
        <authorList>
            <person name="Wibberg D."/>
        </authorList>
    </citation>
    <scope>NUCLEOTIDE SEQUENCE [LARGE SCALE GENOMIC DNA]</scope>
</reference>
<dbReference type="InterPro" id="IPR011051">
    <property type="entry name" value="RmlC_Cupin_sf"/>
</dbReference>
<evidence type="ECO:0000256" key="1">
    <source>
        <dbReference type="SAM" id="MobiDB-lite"/>
    </source>
</evidence>
<evidence type="ECO:0000313" key="2">
    <source>
        <dbReference type="EMBL" id="CTP90070.1"/>
    </source>
</evidence>
<accession>A0A0K3A3F5</accession>
<proteinExistence type="predicted"/>
<organism evidence="2 3">
    <name type="scientific">Xanthomonas graminis pv. arrhenatheri LMG 727</name>
    <dbReference type="NCBI Taxonomy" id="1195923"/>
    <lineage>
        <taxon>Bacteria</taxon>
        <taxon>Pseudomonadati</taxon>
        <taxon>Pseudomonadota</taxon>
        <taxon>Gammaproteobacteria</taxon>
        <taxon>Lysobacterales</taxon>
        <taxon>Lysobacteraceae</taxon>
        <taxon>Xanthomonas</taxon>
        <taxon>Xanthomonas translucens group</taxon>
        <taxon>Xanthomonas graminis</taxon>
    </lineage>
</organism>
<dbReference type="SUPFAM" id="SSF51182">
    <property type="entry name" value="RmlC-like cupins"/>
    <property type="match status" value="1"/>
</dbReference>
<sequence length="281" mass="31131">MPTVIAPPSRVHDIAHSERTPTPLRAQRHTLHGMQTWVALPKSAEETAPAFHQHAASLPQQRCNGFGYGRTPAAPTARNRRSRCSPARRTWRRNWTWTRRSTWTRVTWSARCRTERRGATGRRRHPRALPAARTGRARPAARQDRAEGDVDGRRAAGRAAPPVMELRVQLHRAHRTGQAGLARRPLRADPRRGPGMHPTARTGQLASAGATPLAPPPWPASHPGARLLRERRIGRRSPPSQLSSAARWAMVSTAAGQLRPHTGTRTAQRYALHADPATDRG</sequence>
<name>A0A0K3A3F5_9XANT</name>
<keyword evidence="3" id="KW-1185">Reference proteome</keyword>
<gene>
    <name evidence="2" type="ORF">XTALMG727_2939</name>
</gene>
<dbReference type="Gene3D" id="2.60.120.10">
    <property type="entry name" value="Jelly Rolls"/>
    <property type="match status" value="1"/>
</dbReference>